<dbReference type="Proteomes" id="UP000785679">
    <property type="component" value="Unassembled WGS sequence"/>
</dbReference>
<evidence type="ECO:0000256" key="6">
    <source>
        <dbReference type="RuleBase" id="RU004374"/>
    </source>
</evidence>
<feature type="compositionally biased region" description="Polar residues" evidence="7">
    <location>
        <begin position="21"/>
        <end position="31"/>
    </location>
</feature>
<dbReference type="GO" id="GO:0000340">
    <property type="term" value="F:RNA 7-methylguanosine cap binding"/>
    <property type="evidence" value="ECO:0007669"/>
    <property type="project" value="TreeGrafter"/>
</dbReference>
<feature type="compositionally biased region" description="Low complexity" evidence="7">
    <location>
        <begin position="1"/>
        <end position="19"/>
    </location>
</feature>
<dbReference type="InterPro" id="IPR023398">
    <property type="entry name" value="TIF_eIF4e-like"/>
</dbReference>
<keyword evidence="2 6" id="KW-0396">Initiation factor</keyword>
<comment type="similarity">
    <text evidence="1 6">Belongs to the eukaryotic initiation factor 4E family.</text>
</comment>
<dbReference type="SUPFAM" id="SSF55418">
    <property type="entry name" value="eIF4e-like"/>
    <property type="match status" value="1"/>
</dbReference>
<dbReference type="Gene3D" id="3.30.760.10">
    <property type="entry name" value="RNA Cap, Translation Initiation Factor Eif4e"/>
    <property type="match status" value="1"/>
</dbReference>
<evidence type="ECO:0000256" key="3">
    <source>
        <dbReference type="ARBA" id="ARBA00022845"/>
    </source>
</evidence>
<dbReference type="PANTHER" id="PTHR11960:SF8">
    <property type="entry name" value="EUKARYOTIC TRANSLATION INITIATION FACTOR 4E1-RELATED"/>
    <property type="match status" value="1"/>
</dbReference>
<keyword evidence="3" id="KW-0810">Translation regulation</keyword>
<dbReference type="Pfam" id="PF01652">
    <property type="entry name" value="IF4E"/>
    <property type="match status" value="1"/>
</dbReference>
<keyword evidence="4 6" id="KW-0694">RNA-binding</keyword>
<protein>
    <submittedName>
        <fullName evidence="8">Uncharacterized protein</fullName>
    </submittedName>
</protein>
<evidence type="ECO:0000256" key="5">
    <source>
        <dbReference type="ARBA" id="ARBA00022917"/>
    </source>
</evidence>
<proteinExistence type="inferred from homology"/>
<dbReference type="GO" id="GO:0006417">
    <property type="term" value="P:regulation of translation"/>
    <property type="evidence" value="ECO:0007669"/>
    <property type="project" value="UniProtKB-KW"/>
</dbReference>
<evidence type="ECO:0000256" key="7">
    <source>
        <dbReference type="SAM" id="MobiDB-lite"/>
    </source>
</evidence>
<feature type="region of interest" description="Disordered" evidence="7">
    <location>
        <begin position="1"/>
        <end position="31"/>
    </location>
</feature>
<dbReference type="AlphaFoldDB" id="A0A8J8T950"/>
<evidence type="ECO:0000256" key="4">
    <source>
        <dbReference type="ARBA" id="ARBA00022884"/>
    </source>
</evidence>
<organism evidence="8 9">
    <name type="scientific">Halteria grandinella</name>
    <dbReference type="NCBI Taxonomy" id="5974"/>
    <lineage>
        <taxon>Eukaryota</taxon>
        <taxon>Sar</taxon>
        <taxon>Alveolata</taxon>
        <taxon>Ciliophora</taxon>
        <taxon>Intramacronucleata</taxon>
        <taxon>Spirotrichea</taxon>
        <taxon>Stichotrichia</taxon>
        <taxon>Sporadotrichida</taxon>
        <taxon>Halteriidae</taxon>
        <taxon>Halteria</taxon>
    </lineage>
</organism>
<evidence type="ECO:0000256" key="1">
    <source>
        <dbReference type="ARBA" id="ARBA00009860"/>
    </source>
</evidence>
<name>A0A8J8T950_HALGN</name>
<dbReference type="GO" id="GO:0016281">
    <property type="term" value="C:eukaryotic translation initiation factor 4F complex"/>
    <property type="evidence" value="ECO:0007669"/>
    <property type="project" value="TreeGrafter"/>
</dbReference>
<dbReference type="GO" id="GO:0003743">
    <property type="term" value="F:translation initiation factor activity"/>
    <property type="evidence" value="ECO:0007669"/>
    <property type="project" value="UniProtKB-KW"/>
</dbReference>
<accession>A0A8J8T950</accession>
<dbReference type="EMBL" id="RRYP01001484">
    <property type="protein sequence ID" value="TNV85893.1"/>
    <property type="molecule type" value="Genomic_DNA"/>
</dbReference>
<gene>
    <name evidence="8" type="ORF">FGO68_gene5885</name>
</gene>
<reference evidence="8" key="1">
    <citation type="submission" date="2019-06" db="EMBL/GenBank/DDBJ databases">
        <authorList>
            <person name="Zheng W."/>
        </authorList>
    </citation>
    <scope>NUCLEOTIDE SEQUENCE</scope>
    <source>
        <strain evidence="8">QDHG01</strain>
    </source>
</reference>
<evidence type="ECO:0000256" key="2">
    <source>
        <dbReference type="ARBA" id="ARBA00022540"/>
    </source>
</evidence>
<sequence length="260" mass="28924">MSADTSSAGGAGSLSAAPSIEGSQVSPASGELSSGASQEVFLQPLAPEFLLGRKWVFWEHYDPAPGAYHKKKTTAASWAAAGIKLAWFHDILTFWQLWQSLPFSELERYFYNKDSITVPVYTTGTADQPEKSRISGFSLFENGIEPKWEDETNNKGSELQFLLNLSPAQQNYPEFVNPFWEEVVLNLISGNFPESDQIAGVRLSDKSKGEGLVIRLEVWLKIAAGDPRITTIKNFVFEELLKKNGLPSTEEVVKFFNHKD</sequence>
<evidence type="ECO:0000313" key="8">
    <source>
        <dbReference type="EMBL" id="TNV85893.1"/>
    </source>
</evidence>
<keyword evidence="5 6" id="KW-0648">Protein biosynthesis</keyword>
<keyword evidence="9" id="KW-1185">Reference proteome</keyword>
<dbReference type="PANTHER" id="PTHR11960">
    <property type="entry name" value="EUKARYOTIC TRANSLATION INITIATION FACTOR 4E RELATED"/>
    <property type="match status" value="1"/>
</dbReference>
<dbReference type="InterPro" id="IPR001040">
    <property type="entry name" value="TIF_eIF_4E"/>
</dbReference>
<dbReference type="OrthoDB" id="311352at2759"/>
<evidence type="ECO:0000313" key="9">
    <source>
        <dbReference type="Proteomes" id="UP000785679"/>
    </source>
</evidence>
<comment type="caution">
    <text evidence="8">The sequence shown here is derived from an EMBL/GenBank/DDBJ whole genome shotgun (WGS) entry which is preliminary data.</text>
</comment>